<dbReference type="InterPro" id="IPR027417">
    <property type="entry name" value="P-loop_NTPase"/>
</dbReference>
<proteinExistence type="predicted"/>
<evidence type="ECO:0000256" key="1">
    <source>
        <dbReference type="ARBA" id="ARBA00004496"/>
    </source>
</evidence>
<evidence type="ECO:0000313" key="10">
    <source>
        <dbReference type="EMBL" id="QGM99516.1"/>
    </source>
</evidence>
<dbReference type="Gene3D" id="3.40.50.12240">
    <property type="match status" value="1"/>
</dbReference>
<dbReference type="AlphaFoldDB" id="A0A6B8MA03"/>
<dbReference type="PROSITE" id="PS00152">
    <property type="entry name" value="ATPASE_ALPHA_BETA"/>
    <property type="match status" value="1"/>
</dbReference>
<evidence type="ECO:0000256" key="8">
    <source>
        <dbReference type="ARBA" id="ARBA00034006"/>
    </source>
</evidence>
<dbReference type="GO" id="GO:0005524">
    <property type="term" value="F:ATP binding"/>
    <property type="evidence" value="ECO:0007669"/>
    <property type="project" value="UniProtKB-KW"/>
</dbReference>
<comment type="subcellular location">
    <subcellularLocation>
        <location evidence="1">Cytoplasm</location>
    </subcellularLocation>
</comment>
<keyword evidence="11" id="KW-1185">Reference proteome</keyword>
<dbReference type="InterPro" id="IPR000194">
    <property type="entry name" value="ATPase_F1/V1/A1_a/bsu_nucl-bd"/>
</dbReference>
<dbReference type="InterPro" id="IPR040627">
    <property type="entry name" value="T3SS_ATPase_C"/>
</dbReference>
<keyword evidence="10" id="KW-0282">Flagellum</keyword>
<reference evidence="10 11" key="1">
    <citation type="submission" date="2019-09" db="EMBL/GenBank/DDBJ databases">
        <title>Isolation and complete genome sequencing of Methylocystis species.</title>
        <authorList>
            <person name="Rumah B.L."/>
            <person name="Stead C.E."/>
            <person name="Stevens B.C."/>
            <person name="Minton N.P."/>
            <person name="Grosse-Honebrink A."/>
            <person name="Zhang Y."/>
        </authorList>
    </citation>
    <scope>NUCLEOTIDE SEQUENCE [LARGE SCALE GENOMIC DNA]</scope>
    <source>
        <strain evidence="10 11">BRCS2</strain>
    </source>
</reference>
<evidence type="ECO:0000256" key="7">
    <source>
        <dbReference type="ARBA" id="ARBA00022967"/>
    </source>
</evidence>
<dbReference type="GO" id="GO:0005737">
    <property type="term" value="C:cytoplasm"/>
    <property type="evidence" value="ECO:0007669"/>
    <property type="project" value="UniProtKB-SubCell"/>
</dbReference>
<accession>A0A6B8MA03</accession>
<keyword evidence="4" id="KW-0547">Nucleotide-binding</keyword>
<evidence type="ECO:0000256" key="6">
    <source>
        <dbReference type="ARBA" id="ARBA00022927"/>
    </source>
</evidence>
<protein>
    <submittedName>
        <fullName evidence="10">Flagellar protein export ATPase FliI</fullName>
    </submittedName>
</protein>
<dbReference type="GO" id="GO:0008564">
    <property type="term" value="F:protein-exporting ATPase activity"/>
    <property type="evidence" value="ECO:0007669"/>
    <property type="project" value="UniProtKB-EC"/>
</dbReference>
<gene>
    <name evidence="10" type="primary">fliI</name>
    <name evidence="10" type="ORF">F7D14_03075</name>
</gene>
<keyword evidence="7" id="KW-1278">Translocase</keyword>
<keyword evidence="5" id="KW-0067">ATP-binding</keyword>
<dbReference type="GO" id="GO:0046933">
    <property type="term" value="F:proton-transporting ATP synthase activity, rotational mechanism"/>
    <property type="evidence" value="ECO:0007669"/>
    <property type="project" value="TreeGrafter"/>
</dbReference>
<dbReference type="InterPro" id="IPR005714">
    <property type="entry name" value="ATPase_T3SS_FliI/YscN"/>
</dbReference>
<dbReference type="InterPro" id="IPR020003">
    <property type="entry name" value="ATPase_a/bsu_AS"/>
</dbReference>
<organism evidence="10 11">
    <name type="scientific">Methylocystis parvus</name>
    <dbReference type="NCBI Taxonomy" id="134"/>
    <lineage>
        <taxon>Bacteria</taxon>
        <taxon>Pseudomonadati</taxon>
        <taxon>Pseudomonadota</taxon>
        <taxon>Alphaproteobacteria</taxon>
        <taxon>Hyphomicrobiales</taxon>
        <taxon>Methylocystaceae</taxon>
        <taxon>Methylocystis</taxon>
    </lineage>
</organism>
<dbReference type="KEGG" id="mpar:F7D14_03075"/>
<dbReference type="GO" id="GO:0030257">
    <property type="term" value="C:type III protein secretion system complex"/>
    <property type="evidence" value="ECO:0007669"/>
    <property type="project" value="InterPro"/>
</dbReference>
<dbReference type="EMBL" id="CP044331">
    <property type="protein sequence ID" value="QGM99516.1"/>
    <property type="molecule type" value="Genomic_DNA"/>
</dbReference>
<keyword evidence="10" id="KW-0969">Cilium</keyword>
<evidence type="ECO:0000256" key="5">
    <source>
        <dbReference type="ARBA" id="ARBA00022840"/>
    </source>
</evidence>
<evidence type="ECO:0000313" key="11">
    <source>
        <dbReference type="Proteomes" id="UP000422569"/>
    </source>
</evidence>
<dbReference type="PANTHER" id="PTHR15184:SF9">
    <property type="entry name" value="SPI-1 TYPE 3 SECRETION SYSTEM ATPASE"/>
    <property type="match status" value="1"/>
</dbReference>
<keyword evidence="3" id="KW-0963">Cytoplasm</keyword>
<dbReference type="PANTHER" id="PTHR15184">
    <property type="entry name" value="ATP SYNTHASE"/>
    <property type="match status" value="1"/>
</dbReference>
<dbReference type="InterPro" id="IPR003593">
    <property type="entry name" value="AAA+_ATPase"/>
</dbReference>
<keyword evidence="6" id="KW-0653">Protein transport</keyword>
<feature type="domain" description="AAA+ ATPase" evidence="9">
    <location>
        <begin position="157"/>
        <end position="340"/>
    </location>
</feature>
<sequence length="439" mass="46795">MNRLSEAVASVALPGERLRISGTVTEVFPSHFHVAGLSPFLRLDDCVLLEQAGRAFHGQAIRIDRKGALVKSFESNAGLGLGARVTLQGPIQIAPHSSWKGRVVDALARPIDEGGPLTQGERRGLNASPPSPMARMRLSAPAPTGVAAIDAFAPLCLGQRIGVFAGSGVGKSTLLAMIARSRIFDAAVICLVGERGREVRDFLDEALGASASNAVIVVSTSDESPMMRRLAPLTAMSIGESFRDQGQSVLLIMDSVTRYAHALREIALSAGEPPAANGYAPSVFADLPRLLERAGPGSEGAGSMTAIFSVLIDGDNHNDPVADCIRGTLDGHIVLERSIAEQGRYPAIDILKSISRVADRVWRPQEREMISKARGLVAKFEDTRDLRLLGGYRSGADPELDRAIGVTPLIYDLLRQASDAPPASDIVARLDAMLRQFTE</sequence>
<name>A0A6B8MA03_9HYPH</name>
<evidence type="ECO:0000256" key="3">
    <source>
        <dbReference type="ARBA" id="ARBA00022490"/>
    </source>
</evidence>
<dbReference type="FunFam" id="3.40.50.12240:FF:000002">
    <property type="entry name" value="Flagellum-specific ATP synthase FliI"/>
    <property type="match status" value="1"/>
</dbReference>
<dbReference type="GO" id="GO:0030254">
    <property type="term" value="P:protein secretion by the type III secretion system"/>
    <property type="evidence" value="ECO:0007669"/>
    <property type="project" value="InterPro"/>
</dbReference>
<dbReference type="GO" id="GO:0016887">
    <property type="term" value="F:ATP hydrolysis activity"/>
    <property type="evidence" value="ECO:0007669"/>
    <property type="project" value="InterPro"/>
</dbReference>
<dbReference type="Proteomes" id="UP000422569">
    <property type="component" value="Chromosome"/>
</dbReference>
<evidence type="ECO:0000256" key="4">
    <source>
        <dbReference type="ARBA" id="ARBA00022741"/>
    </source>
</evidence>
<dbReference type="SMART" id="SM00382">
    <property type="entry name" value="AAA"/>
    <property type="match status" value="1"/>
</dbReference>
<comment type="catalytic activity">
    <reaction evidence="8">
        <text>ATP + H2O + cellular proteinSide 1 = ADP + phosphate + cellular proteinSide 2.</text>
        <dbReference type="EC" id="7.4.2.8"/>
    </reaction>
</comment>
<dbReference type="InterPro" id="IPR050053">
    <property type="entry name" value="ATPase_alpha/beta_chains"/>
</dbReference>
<evidence type="ECO:0000259" key="9">
    <source>
        <dbReference type="SMART" id="SM00382"/>
    </source>
</evidence>
<dbReference type="CDD" id="cd01136">
    <property type="entry name" value="ATPase_flagellum-secretory_path_III"/>
    <property type="match status" value="1"/>
</dbReference>
<keyword evidence="2" id="KW-0813">Transport</keyword>
<evidence type="ECO:0000256" key="2">
    <source>
        <dbReference type="ARBA" id="ARBA00022448"/>
    </source>
</evidence>
<keyword evidence="10" id="KW-0966">Cell projection</keyword>
<dbReference type="SUPFAM" id="SSF52540">
    <property type="entry name" value="P-loop containing nucleoside triphosphate hydrolases"/>
    <property type="match status" value="1"/>
</dbReference>
<dbReference type="Pfam" id="PF18269">
    <property type="entry name" value="T3SS_ATPase_C"/>
    <property type="match status" value="1"/>
</dbReference>
<dbReference type="NCBIfam" id="TIGR01026">
    <property type="entry name" value="fliI_yscN"/>
    <property type="match status" value="1"/>
</dbReference>
<dbReference type="Pfam" id="PF00006">
    <property type="entry name" value="ATP-synt_ab"/>
    <property type="match status" value="1"/>
</dbReference>